<dbReference type="Proteomes" id="UP000245119">
    <property type="component" value="Linkage Group LG5"/>
</dbReference>
<evidence type="ECO:0000313" key="3">
    <source>
        <dbReference type="Proteomes" id="UP000245119"/>
    </source>
</evidence>
<dbReference type="AlphaFoldDB" id="A0A2T7PAR3"/>
<dbReference type="EMBL" id="PZQS01000005">
    <property type="protein sequence ID" value="PVD30515.1"/>
    <property type="molecule type" value="Genomic_DNA"/>
</dbReference>
<reference evidence="2 3" key="1">
    <citation type="submission" date="2018-04" db="EMBL/GenBank/DDBJ databases">
        <title>The genome of golden apple snail Pomacea canaliculata provides insight into stress tolerance and invasive adaptation.</title>
        <authorList>
            <person name="Liu C."/>
            <person name="Liu B."/>
            <person name="Ren Y."/>
            <person name="Zhang Y."/>
            <person name="Wang H."/>
            <person name="Li S."/>
            <person name="Jiang F."/>
            <person name="Yin L."/>
            <person name="Zhang G."/>
            <person name="Qian W."/>
            <person name="Fan W."/>
        </authorList>
    </citation>
    <scope>NUCLEOTIDE SEQUENCE [LARGE SCALE GENOMIC DNA]</scope>
    <source>
        <strain evidence="2">SZHN2017</strain>
        <tissue evidence="2">Muscle</tissue>
    </source>
</reference>
<organism evidence="2 3">
    <name type="scientific">Pomacea canaliculata</name>
    <name type="common">Golden apple snail</name>
    <dbReference type="NCBI Taxonomy" id="400727"/>
    <lineage>
        <taxon>Eukaryota</taxon>
        <taxon>Metazoa</taxon>
        <taxon>Spiralia</taxon>
        <taxon>Lophotrochozoa</taxon>
        <taxon>Mollusca</taxon>
        <taxon>Gastropoda</taxon>
        <taxon>Caenogastropoda</taxon>
        <taxon>Architaenioglossa</taxon>
        <taxon>Ampullarioidea</taxon>
        <taxon>Ampullariidae</taxon>
        <taxon>Pomacea</taxon>
    </lineage>
</organism>
<keyword evidence="3" id="KW-1185">Reference proteome</keyword>
<protein>
    <submittedName>
        <fullName evidence="2">Uncharacterized protein</fullName>
    </submittedName>
</protein>
<gene>
    <name evidence="2" type="ORF">C0Q70_09782</name>
</gene>
<name>A0A2T7PAR3_POMCA</name>
<evidence type="ECO:0000256" key="1">
    <source>
        <dbReference type="SAM" id="MobiDB-lite"/>
    </source>
</evidence>
<comment type="caution">
    <text evidence="2">The sequence shown here is derived from an EMBL/GenBank/DDBJ whole genome shotgun (WGS) entry which is preliminary data.</text>
</comment>
<sequence length="107" mass="11618">MQAPTLPTPTMPTLSNQHQTTSDVERSWAVGDGRVAPAHCRPIDAFHPRLVLAPRHSTASTLRYFTTPASLSLSVHKLRKVAVVGCLAPCTSLSCTRAVCRRAVTRE</sequence>
<evidence type="ECO:0000313" key="2">
    <source>
        <dbReference type="EMBL" id="PVD30515.1"/>
    </source>
</evidence>
<feature type="compositionally biased region" description="Pro residues" evidence="1">
    <location>
        <begin position="1"/>
        <end position="10"/>
    </location>
</feature>
<feature type="region of interest" description="Disordered" evidence="1">
    <location>
        <begin position="1"/>
        <end position="23"/>
    </location>
</feature>
<proteinExistence type="predicted"/>
<accession>A0A2T7PAR3</accession>